<dbReference type="Pfam" id="PF00041">
    <property type="entry name" value="fn3"/>
    <property type="match status" value="1"/>
</dbReference>
<keyword evidence="1" id="KW-0378">Hydrolase</keyword>
<gene>
    <name evidence="3" type="ORF">PAECIP111802_03264</name>
</gene>
<dbReference type="PANTHER" id="PTHR31321">
    <property type="entry name" value="ACYL-COA THIOESTER HYDROLASE YBHC-RELATED"/>
    <property type="match status" value="1"/>
</dbReference>
<accession>A0ABM8VIT5</accession>
<sequence length="1837" mass="195688">MNKRERVERTKTSAGRRLYRMDSVSLKLALIVLLFVSALFQAPYAVMAAETITVPDGNTAFINEDFETTTDPPVTGTTSPMTTVAGFTPTITASDAYGLSVSDNSGTAAPTAFPSRALLLKDTGTGSVKITKSFAAVTGTVLSVEQDMYFEGPVGNGSTPLQILGTVNGSSSSSDLLIEVALKNSNIAWRDSGGTATANYHNISTTAIAAKTWYHLKAVLNLSTYRVNYYLTKPDDPSTSYGTLLDQPFFNAATTSAVAKSYLATTSGSSSAYNVAFDNVQVYRLNAVPDRPAGVTAIAGNTQVAIWWAEAKNATTYDLLRGTSDTGPFTAVAAGLTAAPTQSSPFNDAHLTNGTTYYYVVRALNVYGSTDSAPLAVVPTGATPLPLPPSDIAATARDSAVTLAWNEVGDAATYTLKRSTSLEGPYSTLSSALPSSQTSYYDTGLNDGTTYYYKLSSQNIAGIGTESEPVTVTPVAPFAAPSGLKAAAGHNRVTLSWDPAAGAVSYTVKRSSVSGGPYTIVASGVTVPGYTDTAVSDGTAYYYTVSAESGQTESMNAKQVRAIPSDIPSGAPSAPTGGKISAAPSRVSLSWDAVSGASGYIVKRAAAYDGPYGTLAVTAGTAYSDTGVTNGTTYYYIVTASIAGGESEGTQPLIATPSQVIVVAQDGAGDYVKIQDAINAIPSNNKTRIVIYIRNGFYKEKLVVPADKPYISFVGESREGTVLSYDNSVGANPNTQVQSFDIRGANATIEKVTIQNTAFPRTAPAPGFSAGQALALYLSGDKFVVRDVTLLGYQDTLYISNGRQYFHNVLIEGDVDYIYGNGVAYFDRAELKHVGKAGGHTTAASTDQGMPNGYVIADSRLTRGTSSLKSFLTAQGNWDSSWDIDANGIPLTNNTVDLGRPWRPYGHVKYINTWMDAHIKPQGWDNWGNPANELTAVYAEYASSGPGANPKGRFAWSKQLTSGEADELTVQRVLGGADSWDPTLTGVFAAPVPGGIAVPAAPGGLKAEAGDKRISLTWNNVTGAEQYTVKRSTASGGPYEAIANVSDARFTDTGLMNGTTYYYVVTAGNAAGESADSAQASTKPVQPGVIVKAEVTAPTTVKLTLGQKLTTFVPSDFELSGAMGTWYSLNANLSNKYFTVKRATAETNAEGNTVVVIETDQPINPDATITVPVTENPKSVPYLSTAYYSGDRAKDIQQAEYLLGWQMDHGGWFKFSGDKYKRAWDGKEAKADWKSKDGKDLGTIDNNATTNEILFLSVMYKETGDVRYKEAAQRGVEFLLKMQYPSGGWAQVYPARGNYSDYVTYNDNAMMRVMNVLTMAVKKQYPFNTDILDDGLRSRLQQSLNQGLDYILKSQIVVDGVPAAWCAQHDPVTYEPRGARAYEHPSISGSESIDIMKYLMALPNPSPEVKRAVDSALSWFDANKVSGMKYVSGDPNNVYFVPDPNSTIWYRFYEIGTNLPIFSGRDGVIKHNILEIEGERRNGYSWAGTWPQKLLTVAGTTGFFENRAYVKIVGDQSQTASGAKWTVGEVKRVEGTYTVTIPEAPSGVTAEAGSGGQTALAWNSVTDAVYYNVKRSLTSGGPYTAIGTNLRTASYIDMAAADGNTYYYVVTAANTAGESMNSGEVGVDKTAPVTIAAASAATGSNGWHTSSPTITLSARDDFSGIKQTLYRLNQEAWEPYSQPVTITADGIHTLEYKSVDQAGNEESLKSMEVKVDKTSPVVHVTLDKNTLWPPNHKLITVTASVYATDSASQIDSIVLTSITSSEPDSGLGDGDESGDIQDAQYGTFDVSFALRAERPGKSGRIYTITYTATEKAGNQTIASATVQVPHDQSGKDK</sequence>
<dbReference type="InterPro" id="IPR003961">
    <property type="entry name" value="FN3_dom"/>
</dbReference>
<evidence type="ECO:0000259" key="2">
    <source>
        <dbReference type="PROSITE" id="PS50853"/>
    </source>
</evidence>
<proteinExistence type="predicted"/>
<feature type="domain" description="Fibronectin type-III" evidence="2">
    <location>
        <begin position="571"/>
        <end position="660"/>
    </location>
</feature>
<dbReference type="NCBIfam" id="NF047446">
    <property type="entry name" value="barrel_OmpL47"/>
    <property type="match status" value="1"/>
</dbReference>
<dbReference type="NCBIfam" id="TIGR02474">
    <property type="entry name" value="pec_lyase"/>
    <property type="match status" value="1"/>
</dbReference>
<dbReference type="EMBL" id="CAJVCE010000008">
    <property type="protein sequence ID" value="CAG7644431.1"/>
    <property type="molecule type" value="Genomic_DNA"/>
</dbReference>
<dbReference type="PANTHER" id="PTHR31321:SF57">
    <property type="entry name" value="PECTINESTERASE 53-RELATED"/>
    <property type="match status" value="1"/>
</dbReference>
<evidence type="ECO:0000313" key="3">
    <source>
        <dbReference type="EMBL" id="CAG7644431.1"/>
    </source>
</evidence>
<organism evidence="3 4">
    <name type="scientific">Paenibacillus allorhizosphaerae</name>
    <dbReference type="NCBI Taxonomy" id="2849866"/>
    <lineage>
        <taxon>Bacteria</taxon>
        <taxon>Bacillati</taxon>
        <taxon>Bacillota</taxon>
        <taxon>Bacilli</taxon>
        <taxon>Bacillales</taxon>
        <taxon>Paenibacillaceae</taxon>
        <taxon>Paenibacillus</taxon>
    </lineage>
</organism>
<dbReference type="PROSITE" id="PS50853">
    <property type="entry name" value="FN3"/>
    <property type="match status" value="4"/>
</dbReference>
<feature type="domain" description="Fibronectin type-III" evidence="2">
    <location>
        <begin position="998"/>
        <end position="1088"/>
    </location>
</feature>
<dbReference type="InterPro" id="IPR012669">
    <property type="entry name" value="Pectate_lyase"/>
</dbReference>
<evidence type="ECO:0000313" key="4">
    <source>
        <dbReference type="Proteomes" id="UP000730618"/>
    </source>
</evidence>
<reference evidence="3 4" key="1">
    <citation type="submission" date="2021-06" db="EMBL/GenBank/DDBJ databases">
        <authorList>
            <person name="Criscuolo A."/>
        </authorList>
    </citation>
    <scope>NUCLEOTIDE SEQUENCE [LARGE SCALE GENOMIC DNA]</scope>
    <source>
        <strain evidence="4">CIP 111802</strain>
    </source>
</reference>
<feature type="domain" description="Fibronectin type-III" evidence="2">
    <location>
        <begin position="288"/>
        <end position="386"/>
    </location>
</feature>
<dbReference type="InterPro" id="IPR000070">
    <property type="entry name" value="Pectinesterase_cat"/>
</dbReference>
<dbReference type="RefSeq" id="WP_218099571.1">
    <property type="nucleotide sequence ID" value="NZ_CAJVCE010000008.1"/>
</dbReference>
<dbReference type="Proteomes" id="UP000730618">
    <property type="component" value="Unassembled WGS sequence"/>
</dbReference>
<name>A0ABM8VIT5_9BACL</name>
<keyword evidence="4" id="KW-1185">Reference proteome</keyword>
<evidence type="ECO:0000256" key="1">
    <source>
        <dbReference type="ARBA" id="ARBA00022801"/>
    </source>
</evidence>
<protein>
    <recommendedName>
        <fullName evidence="2">Fibronectin type-III domain-containing protein</fullName>
    </recommendedName>
</protein>
<dbReference type="Pfam" id="PF01095">
    <property type="entry name" value="Pectinesterase"/>
    <property type="match status" value="1"/>
</dbReference>
<comment type="caution">
    <text evidence="3">The sequence shown here is derived from an EMBL/GenBank/DDBJ whole genome shotgun (WGS) entry which is preliminary data.</text>
</comment>
<dbReference type="SMART" id="SM00060">
    <property type="entry name" value="FN3"/>
    <property type="match status" value="6"/>
</dbReference>
<dbReference type="CDD" id="cd00063">
    <property type="entry name" value="FN3"/>
    <property type="match status" value="4"/>
</dbReference>
<dbReference type="Pfam" id="PF09492">
    <property type="entry name" value="Pec_lyase"/>
    <property type="match status" value="1"/>
</dbReference>
<dbReference type="InterPro" id="IPR058094">
    <property type="entry name" value="Ig-like_OmpL47-like"/>
</dbReference>
<feature type="domain" description="Fibronectin type-III" evidence="2">
    <location>
        <begin position="388"/>
        <end position="478"/>
    </location>
</feature>